<dbReference type="InterPro" id="IPR007627">
    <property type="entry name" value="RNA_pol_sigma70_r2"/>
</dbReference>
<dbReference type="InterPro" id="IPR013324">
    <property type="entry name" value="RNA_pol_sigma_r3/r4-like"/>
</dbReference>
<dbReference type="EMBL" id="JBHUMX010000041">
    <property type="protein sequence ID" value="MFD2630086.1"/>
    <property type="molecule type" value="Genomic_DNA"/>
</dbReference>
<dbReference type="InterPro" id="IPR036388">
    <property type="entry name" value="WH-like_DNA-bd_sf"/>
</dbReference>
<dbReference type="SUPFAM" id="SSF88659">
    <property type="entry name" value="Sigma3 and sigma4 domains of RNA polymerase sigma factors"/>
    <property type="match status" value="1"/>
</dbReference>
<dbReference type="SUPFAM" id="SSF88946">
    <property type="entry name" value="Sigma2 domain of RNA polymerase sigma factors"/>
    <property type="match status" value="1"/>
</dbReference>
<dbReference type="Pfam" id="PF08281">
    <property type="entry name" value="Sigma70_r4_2"/>
    <property type="match status" value="1"/>
</dbReference>
<proteinExistence type="inferred from homology"/>
<dbReference type="RefSeq" id="WP_379563540.1">
    <property type="nucleotide sequence ID" value="NZ_JBHUMX010000041.1"/>
</dbReference>
<dbReference type="PANTHER" id="PTHR43133">
    <property type="entry name" value="RNA POLYMERASE ECF-TYPE SIGMA FACTO"/>
    <property type="match status" value="1"/>
</dbReference>
<evidence type="ECO:0000313" key="8">
    <source>
        <dbReference type="Proteomes" id="UP001597451"/>
    </source>
</evidence>
<dbReference type="PANTHER" id="PTHR43133:SF60">
    <property type="entry name" value="RNA POLYMERASE SIGMA FACTOR SIGV"/>
    <property type="match status" value="1"/>
</dbReference>
<feature type="domain" description="RNA polymerase sigma factor 70 region 4 type 2" evidence="6">
    <location>
        <begin position="106"/>
        <end position="157"/>
    </location>
</feature>
<name>A0ABW5Q3K1_9BACI</name>
<dbReference type="InterPro" id="IPR013249">
    <property type="entry name" value="RNA_pol_sigma70_r4_t2"/>
</dbReference>
<evidence type="ECO:0000313" key="7">
    <source>
        <dbReference type="EMBL" id="MFD2630086.1"/>
    </source>
</evidence>
<keyword evidence="2" id="KW-0805">Transcription regulation</keyword>
<evidence type="ECO:0000256" key="3">
    <source>
        <dbReference type="ARBA" id="ARBA00023082"/>
    </source>
</evidence>
<keyword evidence="3" id="KW-0731">Sigma factor</keyword>
<evidence type="ECO:0000256" key="1">
    <source>
        <dbReference type="ARBA" id="ARBA00010641"/>
    </source>
</evidence>
<sequence>MSKAQQGDDEAFLTLFQKYETDIYRIAFLYVKNKDDALDIVQETAYRSFMKVGSLKNPQFFKTWLIKIAKSCAIDLLRKQKKVIHLTPENTGLEASKKDDLPLTLSLQDLLNTLSETEKTIILWRFYYGYTLQEIADIEQTPLGTVKSLLYRALSKLQRQVRRVDMYE</sequence>
<dbReference type="CDD" id="cd06171">
    <property type="entry name" value="Sigma70_r4"/>
    <property type="match status" value="1"/>
</dbReference>
<evidence type="ECO:0000256" key="4">
    <source>
        <dbReference type="ARBA" id="ARBA00023163"/>
    </source>
</evidence>
<dbReference type="Pfam" id="PF04542">
    <property type="entry name" value="Sigma70_r2"/>
    <property type="match status" value="1"/>
</dbReference>
<evidence type="ECO:0000256" key="2">
    <source>
        <dbReference type="ARBA" id="ARBA00023015"/>
    </source>
</evidence>
<keyword evidence="8" id="KW-1185">Reference proteome</keyword>
<evidence type="ECO:0000259" key="6">
    <source>
        <dbReference type="Pfam" id="PF08281"/>
    </source>
</evidence>
<gene>
    <name evidence="7" type="ORF">ACFSUN_14965</name>
</gene>
<dbReference type="Gene3D" id="1.10.10.10">
    <property type="entry name" value="Winged helix-like DNA-binding domain superfamily/Winged helix DNA-binding domain"/>
    <property type="match status" value="1"/>
</dbReference>
<comment type="similarity">
    <text evidence="1">Belongs to the sigma-70 factor family. ECF subfamily.</text>
</comment>
<dbReference type="InterPro" id="IPR014284">
    <property type="entry name" value="RNA_pol_sigma-70_dom"/>
</dbReference>
<dbReference type="NCBIfam" id="TIGR02937">
    <property type="entry name" value="sigma70-ECF"/>
    <property type="match status" value="1"/>
</dbReference>
<dbReference type="Proteomes" id="UP001597451">
    <property type="component" value="Unassembled WGS sequence"/>
</dbReference>
<dbReference type="Gene3D" id="1.10.1740.10">
    <property type="match status" value="1"/>
</dbReference>
<comment type="caution">
    <text evidence="7">The sequence shown here is derived from an EMBL/GenBank/DDBJ whole genome shotgun (WGS) entry which is preliminary data.</text>
</comment>
<accession>A0ABW5Q3K1</accession>
<organism evidence="7 8">
    <name type="scientific">Oceanobacillus kapialis</name>
    <dbReference type="NCBI Taxonomy" id="481353"/>
    <lineage>
        <taxon>Bacteria</taxon>
        <taxon>Bacillati</taxon>
        <taxon>Bacillota</taxon>
        <taxon>Bacilli</taxon>
        <taxon>Bacillales</taxon>
        <taxon>Bacillaceae</taxon>
        <taxon>Oceanobacillus</taxon>
    </lineage>
</organism>
<feature type="domain" description="RNA polymerase sigma-70 region 2" evidence="5">
    <location>
        <begin position="15"/>
        <end position="82"/>
    </location>
</feature>
<evidence type="ECO:0000259" key="5">
    <source>
        <dbReference type="Pfam" id="PF04542"/>
    </source>
</evidence>
<keyword evidence="4" id="KW-0804">Transcription</keyword>
<dbReference type="InterPro" id="IPR013325">
    <property type="entry name" value="RNA_pol_sigma_r2"/>
</dbReference>
<reference evidence="8" key="1">
    <citation type="journal article" date="2019" name="Int. J. Syst. Evol. Microbiol.">
        <title>The Global Catalogue of Microorganisms (GCM) 10K type strain sequencing project: providing services to taxonomists for standard genome sequencing and annotation.</title>
        <authorList>
            <consortium name="The Broad Institute Genomics Platform"/>
            <consortium name="The Broad Institute Genome Sequencing Center for Infectious Disease"/>
            <person name="Wu L."/>
            <person name="Ma J."/>
        </authorList>
    </citation>
    <scope>NUCLEOTIDE SEQUENCE [LARGE SCALE GENOMIC DNA]</scope>
    <source>
        <strain evidence="8">TISTR 1858</strain>
    </source>
</reference>
<dbReference type="InterPro" id="IPR039425">
    <property type="entry name" value="RNA_pol_sigma-70-like"/>
</dbReference>
<protein>
    <submittedName>
        <fullName evidence="7">Sigma-70 family RNA polymerase sigma factor</fullName>
    </submittedName>
</protein>